<keyword evidence="2" id="KW-0812">Transmembrane</keyword>
<feature type="transmembrane region" description="Helical" evidence="2">
    <location>
        <begin position="201"/>
        <end position="222"/>
    </location>
</feature>
<comment type="caution">
    <text evidence="4">The sequence shown here is derived from an EMBL/GenBank/DDBJ whole genome shotgun (WGS) entry which is preliminary data.</text>
</comment>
<dbReference type="InterPro" id="IPR001173">
    <property type="entry name" value="Glyco_trans_2-like"/>
</dbReference>
<dbReference type="InterPro" id="IPR029044">
    <property type="entry name" value="Nucleotide-diphossugar_trans"/>
</dbReference>
<keyword evidence="2" id="KW-0472">Membrane</keyword>
<keyword evidence="4" id="KW-0808">Transferase</keyword>
<dbReference type="Pfam" id="PF00535">
    <property type="entry name" value="Glycos_transf_2"/>
    <property type="match status" value="1"/>
</dbReference>
<evidence type="ECO:0000256" key="1">
    <source>
        <dbReference type="ARBA" id="ARBA00038494"/>
    </source>
</evidence>
<dbReference type="RefSeq" id="WP_158642528.1">
    <property type="nucleotide sequence ID" value="NZ_BAAAFY010000001.1"/>
</dbReference>
<sequence>MHTLSVVIITNNEEKNIGRCLQSAAPVADEIIVVDSGSTDSTESICRQYPGLRFVFQPWLGYGPQKNAGIQLAMHDYILSLDADEALSETLAAAILQEKQRGFKGAYVLQRLNNFFGKFARHGLEYPDKKVRIFNRQEVKWNDSPVHEALEGLPAGDRTTVLPGYLYHYSYDDLSSYLTKFNNYTSLAAESLYRRGKRASIFKLVFSPWFTFIKGYFFRAGFLQGRHGFLLAALAACYVLVKYAKLWLLQRKGRTTP</sequence>
<dbReference type="CDD" id="cd02511">
    <property type="entry name" value="Beta4Glucosyltransferase"/>
    <property type="match status" value="1"/>
</dbReference>
<comment type="similarity">
    <text evidence="1">Belongs to the glycosyltransferase 2 family. WaaE/KdtX subfamily.</text>
</comment>
<protein>
    <submittedName>
        <fullName evidence="4">Glycosyltransferase involved in cell wall biosynthesis</fullName>
    </submittedName>
</protein>
<dbReference type="EMBL" id="VLLG01000002">
    <property type="protein sequence ID" value="TWI91483.1"/>
    <property type="molecule type" value="Genomic_DNA"/>
</dbReference>
<dbReference type="SUPFAM" id="SSF53448">
    <property type="entry name" value="Nucleotide-diphospho-sugar transferases"/>
    <property type="match status" value="1"/>
</dbReference>
<evidence type="ECO:0000313" key="4">
    <source>
        <dbReference type="EMBL" id="TWI91483.1"/>
    </source>
</evidence>
<dbReference type="Proteomes" id="UP000316778">
    <property type="component" value="Unassembled WGS sequence"/>
</dbReference>
<dbReference type="AlphaFoldDB" id="A0A562TDM5"/>
<organism evidence="4 5">
    <name type="scientific">Chitinophaga japonensis</name>
    <name type="common">Flexibacter japonensis</name>
    <dbReference type="NCBI Taxonomy" id="104662"/>
    <lineage>
        <taxon>Bacteria</taxon>
        <taxon>Pseudomonadati</taxon>
        <taxon>Bacteroidota</taxon>
        <taxon>Chitinophagia</taxon>
        <taxon>Chitinophagales</taxon>
        <taxon>Chitinophagaceae</taxon>
        <taxon>Chitinophaga</taxon>
    </lineage>
</organism>
<feature type="domain" description="Glycosyltransferase 2-like" evidence="3">
    <location>
        <begin position="5"/>
        <end position="124"/>
    </location>
</feature>
<proteinExistence type="inferred from homology"/>
<accession>A0A562TDM5</accession>
<keyword evidence="2" id="KW-1133">Transmembrane helix</keyword>
<evidence type="ECO:0000256" key="2">
    <source>
        <dbReference type="SAM" id="Phobius"/>
    </source>
</evidence>
<dbReference type="GO" id="GO:0016740">
    <property type="term" value="F:transferase activity"/>
    <property type="evidence" value="ECO:0007669"/>
    <property type="project" value="UniProtKB-KW"/>
</dbReference>
<keyword evidence="5" id="KW-1185">Reference proteome</keyword>
<dbReference type="Gene3D" id="3.90.550.10">
    <property type="entry name" value="Spore Coat Polysaccharide Biosynthesis Protein SpsA, Chain A"/>
    <property type="match status" value="1"/>
</dbReference>
<reference evidence="4 5" key="1">
    <citation type="journal article" date="2013" name="Stand. Genomic Sci.">
        <title>Genomic Encyclopedia of Type Strains, Phase I: The one thousand microbial genomes (KMG-I) project.</title>
        <authorList>
            <person name="Kyrpides N.C."/>
            <person name="Woyke T."/>
            <person name="Eisen J.A."/>
            <person name="Garrity G."/>
            <person name="Lilburn T.G."/>
            <person name="Beck B.J."/>
            <person name="Whitman W.B."/>
            <person name="Hugenholtz P."/>
            <person name="Klenk H.P."/>
        </authorList>
    </citation>
    <scope>NUCLEOTIDE SEQUENCE [LARGE SCALE GENOMIC DNA]</scope>
    <source>
        <strain evidence="4 5">DSM 13484</strain>
    </source>
</reference>
<dbReference type="PANTHER" id="PTHR43630">
    <property type="entry name" value="POLY-BETA-1,6-N-ACETYL-D-GLUCOSAMINE SYNTHASE"/>
    <property type="match status" value="1"/>
</dbReference>
<dbReference type="OrthoDB" id="9815923at2"/>
<evidence type="ECO:0000313" key="5">
    <source>
        <dbReference type="Proteomes" id="UP000316778"/>
    </source>
</evidence>
<gene>
    <name evidence="4" type="ORF">LX66_0852</name>
</gene>
<dbReference type="PANTHER" id="PTHR43630:SF2">
    <property type="entry name" value="GLYCOSYLTRANSFERASE"/>
    <property type="match status" value="1"/>
</dbReference>
<name>A0A562TDM5_CHIJA</name>
<evidence type="ECO:0000259" key="3">
    <source>
        <dbReference type="Pfam" id="PF00535"/>
    </source>
</evidence>
<feature type="transmembrane region" description="Helical" evidence="2">
    <location>
        <begin position="228"/>
        <end position="248"/>
    </location>
</feature>